<dbReference type="InterPro" id="IPR029058">
    <property type="entry name" value="AB_hydrolase_fold"/>
</dbReference>
<feature type="domain" description="Carboxylesterase type B" evidence="2">
    <location>
        <begin position="390"/>
        <end position="439"/>
    </location>
</feature>
<dbReference type="PANTHER" id="PTHR43903">
    <property type="entry name" value="NEUROLIGIN"/>
    <property type="match status" value="1"/>
</dbReference>
<evidence type="ECO:0000313" key="4">
    <source>
        <dbReference type="Proteomes" id="UP001219934"/>
    </source>
</evidence>
<comment type="similarity">
    <text evidence="1">Belongs to the type-B carboxylesterase/lipase family.</text>
</comment>
<evidence type="ECO:0000313" key="3">
    <source>
        <dbReference type="EMBL" id="KAJ4924321.1"/>
    </source>
</evidence>
<reference evidence="3" key="1">
    <citation type="submission" date="2022-11" db="EMBL/GenBank/DDBJ databases">
        <title>Chromosome-level genome of Pogonophryne albipinna.</title>
        <authorList>
            <person name="Jo E."/>
        </authorList>
    </citation>
    <scope>NUCLEOTIDE SEQUENCE</scope>
    <source>
        <strain evidence="3">SGF0006</strain>
        <tissue evidence="3">Muscle</tissue>
    </source>
</reference>
<dbReference type="SUPFAM" id="SSF53474">
    <property type="entry name" value="alpha/beta-Hydrolases"/>
    <property type="match status" value="2"/>
</dbReference>
<sequence>WCLYSHSPVRANVFAGRQAYMTDPCSCRYPIKLEPRLPQSIVGPLLTRTARSLRSIRSSSRWRGRGGTRNLRWTLTTTCQAPAQHRRSMSPPGGPSWMCCSTARANFLLWVGLVSICGAAAQAQQPPVVTTNYGKLRGVKVTLPNEILGPVEQYLGIPYALAPMGERRFQPPEPPMSWPGIRNATQFAPVCPQFLEDRFLLNDMLPVWFTANLDTVVTYVQDQSEDCLYMNIYVPTEDGLFCHFVTVENQRFSRTAERRMCGGQAGTDGADGGDKACGDHQMRIRDYENLMAARLFYVPLQGCSRPPTLLQQGNVELNDKQEPAGRPASVISWPVFNQRQRVRVSPGRRPQLFHPYTRHPPSCLEDNDTLLPPFASLALLLSASPSAYIHDENGLKPVMVYIHGGSYMEGTGNMIDGSILASYGNVIVITINYRLGVLGESTEGEEFNEFGGGRLSQKETY</sequence>
<dbReference type="InterPro" id="IPR002018">
    <property type="entry name" value="CarbesteraseB"/>
</dbReference>
<feature type="domain" description="Carboxylesterase type B" evidence="2">
    <location>
        <begin position="126"/>
        <end position="238"/>
    </location>
</feature>
<evidence type="ECO:0000256" key="1">
    <source>
        <dbReference type="ARBA" id="ARBA00005964"/>
    </source>
</evidence>
<organism evidence="3 4">
    <name type="scientific">Pogonophryne albipinna</name>
    <dbReference type="NCBI Taxonomy" id="1090488"/>
    <lineage>
        <taxon>Eukaryota</taxon>
        <taxon>Metazoa</taxon>
        <taxon>Chordata</taxon>
        <taxon>Craniata</taxon>
        <taxon>Vertebrata</taxon>
        <taxon>Euteleostomi</taxon>
        <taxon>Actinopterygii</taxon>
        <taxon>Neopterygii</taxon>
        <taxon>Teleostei</taxon>
        <taxon>Neoteleostei</taxon>
        <taxon>Acanthomorphata</taxon>
        <taxon>Eupercaria</taxon>
        <taxon>Perciformes</taxon>
        <taxon>Notothenioidei</taxon>
        <taxon>Pogonophryne</taxon>
    </lineage>
</organism>
<dbReference type="FunFam" id="3.40.50.1820:FF:000379">
    <property type="entry name" value="Neuroligin 1"/>
    <property type="match status" value="1"/>
</dbReference>
<feature type="non-terminal residue" evidence="3">
    <location>
        <position position="1"/>
    </location>
</feature>
<gene>
    <name evidence="3" type="ORF">JOQ06_000561</name>
</gene>
<proteinExistence type="inferred from homology"/>
<evidence type="ECO:0000259" key="2">
    <source>
        <dbReference type="Pfam" id="PF00135"/>
    </source>
</evidence>
<accession>A0AAD6AGN6</accession>
<comment type="caution">
    <text evidence="3">The sequence shown here is derived from an EMBL/GenBank/DDBJ whole genome shotgun (WGS) entry which is preliminary data.</text>
</comment>
<dbReference type="InterPro" id="IPR051093">
    <property type="entry name" value="Neuroligin/BSAL"/>
</dbReference>
<dbReference type="Gene3D" id="3.40.50.1820">
    <property type="entry name" value="alpha/beta hydrolase"/>
    <property type="match status" value="2"/>
</dbReference>
<dbReference type="AlphaFoldDB" id="A0AAD6AGN6"/>
<keyword evidence="4" id="KW-1185">Reference proteome</keyword>
<dbReference type="EMBL" id="JAPTMU010000023">
    <property type="protein sequence ID" value="KAJ4924321.1"/>
    <property type="molecule type" value="Genomic_DNA"/>
</dbReference>
<dbReference type="Proteomes" id="UP001219934">
    <property type="component" value="Unassembled WGS sequence"/>
</dbReference>
<name>A0AAD6AGN6_9TELE</name>
<dbReference type="Pfam" id="PF00135">
    <property type="entry name" value="COesterase"/>
    <property type="match status" value="2"/>
</dbReference>
<protein>
    <recommendedName>
        <fullName evidence="2">Carboxylesterase type B domain-containing protein</fullName>
    </recommendedName>
</protein>